<dbReference type="EMBL" id="QXTE01000006">
    <property type="protein sequence ID" value="TFK15153.1"/>
    <property type="molecule type" value="Genomic_DNA"/>
</dbReference>
<dbReference type="STRING" id="55544.A0A4D9F3V2"/>
<protein>
    <submittedName>
        <fullName evidence="6">CCR4-NOT transcription complex subunit 7</fullName>
    </submittedName>
</protein>
<dbReference type="PANTHER" id="PTHR10824">
    <property type="entry name" value="ACYL-COENZYME A THIOESTERASE-RELATED"/>
    <property type="match status" value="1"/>
</dbReference>
<feature type="domain" description="BAAT/Acyl-CoA thioester hydrolase C-terminal" evidence="5">
    <location>
        <begin position="251"/>
        <end position="458"/>
    </location>
</feature>
<dbReference type="Gene3D" id="2.60.40.2240">
    <property type="entry name" value="Acyl-CoA thioester hydrolase/BAAT N-terminal domain"/>
    <property type="match status" value="1"/>
</dbReference>
<accession>A0A4D9F3V2</accession>
<gene>
    <name evidence="6" type="ORF">DR999_PMT01446</name>
</gene>
<dbReference type="GO" id="GO:0047617">
    <property type="term" value="F:fatty acyl-CoA hydrolase activity"/>
    <property type="evidence" value="ECO:0007669"/>
    <property type="project" value="TreeGrafter"/>
</dbReference>
<dbReference type="GO" id="GO:0006631">
    <property type="term" value="P:fatty acid metabolic process"/>
    <property type="evidence" value="ECO:0007669"/>
    <property type="project" value="UniProtKB-KW"/>
</dbReference>
<reference evidence="6 7" key="2">
    <citation type="submission" date="2019-04" db="EMBL/GenBank/DDBJ databases">
        <title>The genome sequence of big-headed turtle.</title>
        <authorList>
            <person name="Gong S."/>
        </authorList>
    </citation>
    <scope>NUCLEOTIDE SEQUENCE [LARGE SCALE GENOMIC DNA]</scope>
    <source>
        <strain evidence="6">DO16091913</strain>
        <tissue evidence="6">Muscle</tissue>
    </source>
</reference>
<dbReference type="InterPro" id="IPR029058">
    <property type="entry name" value="AB_hydrolase_fold"/>
</dbReference>
<evidence type="ECO:0000256" key="3">
    <source>
        <dbReference type="PIRSR" id="PIRSR016521-1"/>
    </source>
</evidence>
<proteinExistence type="inferred from homology"/>
<evidence type="ECO:0000259" key="4">
    <source>
        <dbReference type="Pfam" id="PF04775"/>
    </source>
</evidence>
<dbReference type="SUPFAM" id="SSF53474">
    <property type="entry name" value="alpha/beta-Hydrolases"/>
    <property type="match status" value="1"/>
</dbReference>
<dbReference type="FunFam" id="3.40.50.1820:FF:000024">
    <property type="entry name" value="acyl-coenzyme A thioesterase 4"/>
    <property type="match status" value="1"/>
</dbReference>
<dbReference type="InterPro" id="IPR016662">
    <property type="entry name" value="Acyl-CoA_thioEstase_long-chain"/>
</dbReference>
<keyword evidence="2" id="KW-0276">Fatty acid metabolism</keyword>
<reference evidence="6 7" key="1">
    <citation type="submission" date="2019-04" db="EMBL/GenBank/DDBJ databases">
        <title>Draft genome of the big-headed turtle Platysternon megacephalum.</title>
        <authorList>
            <person name="Gong S."/>
        </authorList>
    </citation>
    <scope>NUCLEOTIDE SEQUENCE [LARGE SCALE GENOMIC DNA]</scope>
    <source>
        <strain evidence="6">DO16091913</strain>
        <tissue evidence="6">Muscle</tissue>
    </source>
</reference>
<organism evidence="6 7">
    <name type="scientific">Platysternon megacephalum</name>
    <name type="common">big-headed turtle</name>
    <dbReference type="NCBI Taxonomy" id="55544"/>
    <lineage>
        <taxon>Eukaryota</taxon>
        <taxon>Metazoa</taxon>
        <taxon>Chordata</taxon>
        <taxon>Craniata</taxon>
        <taxon>Vertebrata</taxon>
        <taxon>Euteleostomi</taxon>
        <taxon>Archelosauria</taxon>
        <taxon>Testudinata</taxon>
        <taxon>Testudines</taxon>
        <taxon>Cryptodira</taxon>
        <taxon>Durocryptodira</taxon>
        <taxon>Testudinoidea</taxon>
        <taxon>Platysternidae</taxon>
        <taxon>Platysternon</taxon>
    </lineage>
</organism>
<comment type="similarity">
    <text evidence="1">Belongs to the C/M/P thioester hydrolase family.</text>
</comment>
<dbReference type="FunFam" id="2.60.40.2240:FF:000001">
    <property type="entry name" value="acyl-coenzyme A thioesterase 4"/>
    <property type="match status" value="1"/>
</dbReference>
<sequence length="467" mass="51094">MALAARGMLRGAGTFCAQTPLLRSCHRLLRRSPARALGAAAAATSSMAPSVQFSPAQRSLFDEPLAIAVQGLCPQQEVTLRLSLQDEGGERFQSCARYQAESSGELDLTRSPALPGGSFSGLEPMGLLWSLQPQKPFRRLVKRDVQSPFCLELEVFEGHEPLPSRLLARGAHERGFLRDGVRRIPVREGRIRATLFLPPEDGPFPGIIDIYGTGGGLPEYRASLLANHGFATLALAYYGYEDLPKDMKEFHLEYFEEAVNYMLQHSQVKGPGIGLLGISKGGDLCISMASFLKGITATVTINGSVANVGAVLRYKDITIPPLGINQKRIKMDKSGIADIVDILNNPLEGPDRQSFIPLEKAEGHFLFIVGKDDHNWKSEFFATEASNRLQAHGKEKPEIVCYPGAGHYIEPPFSPMCSASMHLLVGNPVIWGGEPKAHSVAQVDAWQKIQAFFHKHLRSKQCVTGKL</sequence>
<evidence type="ECO:0000256" key="1">
    <source>
        <dbReference type="ARBA" id="ARBA00006538"/>
    </source>
</evidence>
<dbReference type="InterPro" id="IPR014940">
    <property type="entry name" value="BAAT_C"/>
</dbReference>
<evidence type="ECO:0000313" key="6">
    <source>
        <dbReference type="EMBL" id="TFK15153.1"/>
    </source>
</evidence>
<evidence type="ECO:0000256" key="2">
    <source>
        <dbReference type="ARBA" id="ARBA00022832"/>
    </source>
</evidence>
<dbReference type="OrthoDB" id="6347013at2759"/>
<feature type="active site" description="Charge relay system" evidence="3">
    <location>
        <position position="279"/>
    </location>
</feature>
<dbReference type="Gene3D" id="3.40.50.1820">
    <property type="entry name" value="alpha/beta hydrolase"/>
    <property type="match status" value="1"/>
</dbReference>
<keyword evidence="2" id="KW-0443">Lipid metabolism</keyword>
<dbReference type="Pfam" id="PF08840">
    <property type="entry name" value="BAAT_C"/>
    <property type="match status" value="1"/>
</dbReference>
<evidence type="ECO:0000313" key="7">
    <source>
        <dbReference type="Proteomes" id="UP000297703"/>
    </source>
</evidence>
<comment type="caution">
    <text evidence="6">The sequence shown here is derived from an EMBL/GenBank/DDBJ whole genome shotgun (WGS) entry which is preliminary data.</text>
</comment>
<feature type="domain" description="Acyl-CoA thioester hydrolase/bile acid-CoA amino acid N-acetyltransferase" evidence="4">
    <location>
        <begin position="62"/>
        <end position="188"/>
    </location>
</feature>
<name>A0A4D9F3V2_9SAUR</name>
<dbReference type="InterPro" id="IPR006862">
    <property type="entry name" value="Thio_Ohase/aa_AcTrfase"/>
</dbReference>
<dbReference type="Proteomes" id="UP000297703">
    <property type="component" value="Unassembled WGS sequence"/>
</dbReference>
<dbReference type="PIRSF" id="PIRSF016521">
    <property type="entry name" value="Acyl-CoA_hydro"/>
    <property type="match status" value="1"/>
</dbReference>
<dbReference type="AlphaFoldDB" id="A0A4D9F3V2"/>
<feature type="active site" description="Charge relay system" evidence="3">
    <location>
        <position position="373"/>
    </location>
</feature>
<keyword evidence="7" id="KW-1185">Reference proteome</keyword>
<evidence type="ECO:0000259" key="5">
    <source>
        <dbReference type="Pfam" id="PF08840"/>
    </source>
</evidence>
<dbReference type="Pfam" id="PF04775">
    <property type="entry name" value="Bile_Hydr_Trans"/>
    <property type="match status" value="1"/>
</dbReference>
<feature type="active site" description="Charge relay system" evidence="3">
    <location>
        <position position="407"/>
    </location>
</feature>
<dbReference type="GO" id="GO:0006637">
    <property type="term" value="P:acyl-CoA metabolic process"/>
    <property type="evidence" value="ECO:0007669"/>
    <property type="project" value="InterPro"/>
</dbReference>
<dbReference type="PANTHER" id="PTHR10824:SF17">
    <property type="entry name" value="ACYL-COENZYME A THIOESTERASE 6"/>
    <property type="match status" value="1"/>
</dbReference>
<dbReference type="InterPro" id="IPR042490">
    <property type="entry name" value="Thio_Ohase/BAAT_N"/>
</dbReference>